<protein>
    <submittedName>
        <fullName evidence="1">Uncharacterized protein</fullName>
    </submittedName>
</protein>
<comment type="caution">
    <text evidence="1">The sequence shown here is derived from an EMBL/GenBank/DDBJ whole genome shotgun (WGS) entry which is preliminary data.</text>
</comment>
<organism evidence="1 2">
    <name type="scientific">Isoptericola hypogeus</name>
    <dbReference type="NCBI Taxonomy" id="300179"/>
    <lineage>
        <taxon>Bacteria</taxon>
        <taxon>Bacillati</taxon>
        <taxon>Actinomycetota</taxon>
        <taxon>Actinomycetes</taxon>
        <taxon>Micrococcales</taxon>
        <taxon>Promicromonosporaceae</taxon>
        <taxon>Isoptericola</taxon>
    </lineage>
</organism>
<reference evidence="2" key="1">
    <citation type="journal article" date="2019" name="Int. J. Syst. Evol. Microbiol.">
        <title>The Global Catalogue of Microorganisms (GCM) 10K type strain sequencing project: providing services to taxonomists for standard genome sequencing and annotation.</title>
        <authorList>
            <consortium name="The Broad Institute Genomics Platform"/>
            <consortium name="The Broad Institute Genome Sequencing Center for Infectious Disease"/>
            <person name="Wu L."/>
            <person name="Ma J."/>
        </authorList>
    </citation>
    <scope>NUCLEOTIDE SEQUENCE [LARGE SCALE GENOMIC DNA]</scope>
    <source>
        <strain evidence="2">JCM 15589</strain>
    </source>
</reference>
<proteinExistence type="predicted"/>
<name>A0ABP4VQE2_9MICO</name>
<keyword evidence="2" id="KW-1185">Reference proteome</keyword>
<dbReference type="Proteomes" id="UP001501138">
    <property type="component" value="Unassembled WGS sequence"/>
</dbReference>
<accession>A0ABP4VQE2</accession>
<dbReference type="EMBL" id="BAAAPM010000005">
    <property type="protein sequence ID" value="GAA1731017.1"/>
    <property type="molecule type" value="Genomic_DNA"/>
</dbReference>
<evidence type="ECO:0000313" key="2">
    <source>
        <dbReference type="Proteomes" id="UP001501138"/>
    </source>
</evidence>
<evidence type="ECO:0000313" key="1">
    <source>
        <dbReference type="EMBL" id="GAA1731017.1"/>
    </source>
</evidence>
<gene>
    <name evidence="1" type="ORF">GCM10009809_28190</name>
</gene>
<sequence length="54" mass="5903">MLVIEGTREVYGPRAAAGLPRRLVPAGRGECGSDRFVKTDERVKLQVKGTFTRG</sequence>